<protein>
    <submittedName>
        <fullName evidence="1">Uncharacterized protein</fullName>
    </submittedName>
</protein>
<proteinExistence type="predicted"/>
<evidence type="ECO:0000313" key="1">
    <source>
        <dbReference type="EMBL" id="KAJ9114052.1"/>
    </source>
</evidence>
<comment type="caution">
    <text evidence="1">The sequence shown here is derived from an EMBL/GenBank/DDBJ whole genome shotgun (WGS) entry which is preliminary data.</text>
</comment>
<organism evidence="1 2">
    <name type="scientific">Naganishia vaughanmartiniae</name>
    <dbReference type="NCBI Taxonomy" id="1424756"/>
    <lineage>
        <taxon>Eukaryota</taxon>
        <taxon>Fungi</taxon>
        <taxon>Dikarya</taxon>
        <taxon>Basidiomycota</taxon>
        <taxon>Agaricomycotina</taxon>
        <taxon>Tremellomycetes</taxon>
        <taxon>Filobasidiales</taxon>
        <taxon>Filobasidiaceae</taxon>
        <taxon>Naganishia</taxon>
    </lineage>
</organism>
<gene>
    <name evidence="1" type="ORF">QFC22_005872</name>
</gene>
<reference evidence="1" key="1">
    <citation type="submission" date="2023-04" db="EMBL/GenBank/DDBJ databases">
        <title>Draft Genome sequencing of Naganishia species isolated from polar environments using Oxford Nanopore Technology.</title>
        <authorList>
            <person name="Leo P."/>
            <person name="Venkateswaran K."/>
        </authorList>
    </citation>
    <scope>NUCLEOTIDE SEQUENCE</scope>
    <source>
        <strain evidence="1">MNA-CCFEE 5425</strain>
    </source>
</reference>
<keyword evidence="2" id="KW-1185">Reference proteome</keyword>
<evidence type="ECO:0000313" key="2">
    <source>
        <dbReference type="Proteomes" id="UP001243375"/>
    </source>
</evidence>
<dbReference type="Proteomes" id="UP001243375">
    <property type="component" value="Unassembled WGS sequence"/>
</dbReference>
<name>A0ACC2WR03_9TREE</name>
<accession>A0ACC2WR03</accession>
<dbReference type="EMBL" id="JASBWU010000020">
    <property type="protein sequence ID" value="KAJ9114052.1"/>
    <property type="molecule type" value="Genomic_DNA"/>
</dbReference>
<sequence>MLRELMTAKRLDAIIPSEDDRKCSAHPSIPTIFSYLHSQRLIDNSEYIAPCDARRAYLSGFTGSAGRAVVTTSEALLWTDGRYFLQAGKELDPTCWQLMKAGLPETLTVGELLKERFPRGHVARVGIDPRVVTYEGAKTMKEQLQPKEEAGNINVGRELVPVLENLVDQVWINDLTPDGQGGKPERSVSDVFILEEKYTGRSTQDKIAQLRQAMGKTNSPGVVVSMLDEVAWLFNLRGSDIIYNPVFFSYAIVTSTECTLYIRPAALSADVKSYLSQNSVTVKPYESVWPDLEALGKHVAAALAGSSTAFQGQRKTKSGEAKIEDILRKIENCDGKIMIGSHTSWAVALALGEGNIVIRPSPIEDAKALKNPVELDGMRQCHIRDGAALARYFAWLEEQLQSDNKLTEFEGATKLEEYRSENQLSMGLSFDTISSTGPNGAIIHYSPTKENCAVIDKDQMYLCDSGGQYLDGTTDVTRTYHFGTPSEREIRAFTRVLQGVIAIDTCVFPKDTKGGAIDALARLALWQDGLDFRHSVGHGVGSFLNVHEGPVYIGMPSPRTEVGMREGLVISNEPGYYEDGAFGIRTENLVMVVKADTLNVFGGQPYLKFENLTMCPVQVSLIDVGLLIPKEKEWINNYHAEVLHKVRPLLEELNDTRALRWLERMCVSV</sequence>